<reference evidence="2 3" key="1">
    <citation type="journal article" date="2016" name="Nat. Commun.">
        <title>Extremotolerant tardigrade genome and improved radiotolerance of human cultured cells by tardigrade-unique protein.</title>
        <authorList>
            <person name="Hashimoto T."/>
            <person name="Horikawa D.D."/>
            <person name="Saito Y."/>
            <person name="Kuwahara H."/>
            <person name="Kozuka-Hata H."/>
            <person name="Shin-I T."/>
            <person name="Minakuchi Y."/>
            <person name="Ohishi K."/>
            <person name="Motoyama A."/>
            <person name="Aizu T."/>
            <person name="Enomoto A."/>
            <person name="Kondo K."/>
            <person name="Tanaka S."/>
            <person name="Hara Y."/>
            <person name="Koshikawa S."/>
            <person name="Sagara H."/>
            <person name="Miura T."/>
            <person name="Yokobori S."/>
            <person name="Miyagawa K."/>
            <person name="Suzuki Y."/>
            <person name="Kubo T."/>
            <person name="Oyama M."/>
            <person name="Kohara Y."/>
            <person name="Fujiyama A."/>
            <person name="Arakawa K."/>
            <person name="Katayama T."/>
            <person name="Toyoda A."/>
            <person name="Kunieda T."/>
        </authorList>
    </citation>
    <scope>NUCLEOTIDE SEQUENCE [LARGE SCALE GENOMIC DNA]</scope>
    <source>
        <strain evidence="2 3">YOKOZUNA-1</strain>
    </source>
</reference>
<proteinExistence type="predicted"/>
<protein>
    <submittedName>
        <fullName evidence="2">Uncharacterized protein</fullName>
    </submittedName>
</protein>
<sequence length="286" mass="31344">MCKMKRFDLSGLPVVLFCTTMFASSLSDRILDQHMNADPEEQSSDQRFRRQVFPLLAVQTYLNIECNATVIAVCASNGPGSCPFGFIGKANVSRCGPATVQHFQATGNIAGACCTNDPMGVLSTTSRTTATAPSTVTRYLAYPPYPANPQYPMDSDPRQSYDPSSYSAPAYYQPEGPYMPPYDPPPGSYRAPFTAPFFVPQLSDPPAPVSHTPAPQMPPMNPYTTPPPYTTAPRYTIPAPYATRPPYAAREVNNQQPNLSMRCAWHNSNWRCVVPVASRSRAISLL</sequence>
<evidence type="ECO:0000256" key="1">
    <source>
        <dbReference type="SAM" id="MobiDB-lite"/>
    </source>
</evidence>
<name>A0A1D1UP62_RAMVA</name>
<dbReference type="Proteomes" id="UP000186922">
    <property type="component" value="Unassembled WGS sequence"/>
</dbReference>
<evidence type="ECO:0000313" key="2">
    <source>
        <dbReference type="EMBL" id="GAU91504.1"/>
    </source>
</evidence>
<dbReference type="EMBL" id="BDGG01000002">
    <property type="protein sequence ID" value="GAU91504.1"/>
    <property type="molecule type" value="Genomic_DNA"/>
</dbReference>
<accession>A0A1D1UP62</accession>
<evidence type="ECO:0000313" key="3">
    <source>
        <dbReference type="Proteomes" id="UP000186922"/>
    </source>
</evidence>
<organism evidence="2 3">
    <name type="scientific">Ramazzottius varieornatus</name>
    <name type="common">Water bear</name>
    <name type="synonym">Tardigrade</name>
    <dbReference type="NCBI Taxonomy" id="947166"/>
    <lineage>
        <taxon>Eukaryota</taxon>
        <taxon>Metazoa</taxon>
        <taxon>Ecdysozoa</taxon>
        <taxon>Tardigrada</taxon>
        <taxon>Eutardigrada</taxon>
        <taxon>Parachela</taxon>
        <taxon>Hypsibioidea</taxon>
        <taxon>Ramazzottiidae</taxon>
        <taxon>Ramazzottius</taxon>
    </lineage>
</organism>
<keyword evidence="3" id="KW-1185">Reference proteome</keyword>
<comment type="caution">
    <text evidence="2">The sequence shown here is derived from an EMBL/GenBank/DDBJ whole genome shotgun (WGS) entry which is preliminary data.</text>
</comment>
<gene>
    <name evidence="2" type="primary">RvY_03743-1</name>
    <name evidence="2" type="synonym">RvY_03743.1</name>
    <name evidence="2" type="ORF">RvY_03743</name>
</gene>
<dbReference type="AlphaFoldDB" id="A0A1D1UP62"/>
<feature type="region of interest" description="Disordered" evidence="1">
    <location>
        <begin position="147"/>
        <end position="167"/>
    </location>
</feature>